<dbReference type="Pfam" id="PF14764">
    <property type="entry name" value="SPG48"/>
    <property type="match status" value="1"/>
</dbReference>
<gene>
    <name evidence="5" type="ORF">MAR_029857</name>
</gene>
<feature type="domain" description="AP-5 complex subunit zeta-1 N-terminal TPR" evidence="3">
    <location>
        <begin position="8"/>
        <end position="100"/>
    </location>
</feature>
<dbReference type="PANTHER" id="PTHR46488:SF1">
    <property type="entry name" value="AP-5 COMPLEX SUBUNIT ZETA-1"/>
    <property type="match status" value="1"/>
</dbReference>
<dbReference type="InterPro" id="IPR028222">
    <property type="entry name" value="AP5Z1"/>
</dbReference>
<sequence>MSLTLIDKLHSQARKATDEDVVKICTSLVSVFCLPEKSAETMALLRQLFFILQAKDSNTSLPSPLVIQMIQSVTSRDQGKLKECVLCQRILQELLPLDQKFDNDLGKIRDKIPSPWHLQMFKDTECIAKVYSKAIRWLKAQDLEFEIQRQKVLSVNDVLGGWLMNAGLYQAPNPYSSNPFRRNQNNLVTEVDGSTSNNFFTVLSIGQYYTDDQLVNIYSFSMLYQWIEHSYQALLDNDLVSTDNDPDIDSSEMDDELQQYRSQPQRIRSGSRSSLVSRSTAGGTASPSSTSSLEKQAIFRTSSAEVKQLPRSVTPSDLRKAYSLEQKDTLSESLSSVGSTGFAGRGSRVTTPDSIEDDDEPSISDIVTRDTTLNASEKREITQHGQTGSTPSKERAMTPVELLSPHDVGIDKGEGEEKRNVVKKAFGTLLGRTIDYCFRIIDQCDRKPKVQEDVELQNACRLETVKLLDLVCKIDPAQIPRTFRELKRLVTMVTSDDNNPKLLIVILQFLLNHSKAVAYDPQQELRTLFHRVLSRKFTLTAIAFDIVMFTLDNLESLTHDYNIMATYFPNLFKVLEKKKSLLILAWNPHTYVGDFLDTVPAMMSLGTSLEVFHTIIDLPCMTVALYVEERSKSLDLTTMPSPSEEEPTSAIEAFKNALFRPMFNFFTRAEGGHGDTINRLDKFHSSIADLMEHSRVLVCYQAAPVLLRCWFTVILENVESDFVSALLSVLIERTGLIYGIPEYKQDVRRIITENLVLLLKKFPETVVRQRAEIGDFLSNTSNILGREAFFNQLVWAVGEFLSTAYSPDCSAEVVGQMYETLELLTYELASRCQDLIPRAILCLTKVARQHRSDVVATEDQEILFTKAQELINLLKMPNFASVILNPPPTLETDRVHEDNSSLATLLRNGSQSR</sequence>
<evidence type="ECO:0000259" key="4">
    <source>
        <dbReference type="Pfam" id="PF25154"/>
    </source>
</evidence>
<feature type="region of interest" description="Disordered" evidence="1">
    <location>
        <begin position="242"/>
        <end position="398"/>
    </location>
</feature>
<dbReference type="Pfam" id="PF25154">
    <property type="entry name" value="TPR_AP5Z1_C"/>
    <property type="match status" value="1"/>
</dbReference>
<evidence type="ECO:0000259" key="2">
    <source>
        <dbReference type="Pfam" id="PF14764"/>
    </source>
</evidence>
<keyword evidence="6" id="KW-1185">Reference proteome</keyword>
<name>A0ABY7DHL5_MYAAR</name>
<dbReference type="InterPro" id="IPR016024">
    <property type="entry name" value="ARM-type_fold"/>
</dbReference>
<dbReference type="PANTHER" id="PTHR46488">
    <property type="entry name" value="AP-5 COMPLEX SUBUNIT ZETA-1"/>
    <property type="match status" value="1"/>
</dbReference>
<dbReference type="Proteomes" id="UP001164746">
    <property type="component" value="Chromosome 2"/>
</dbReference>
<feature type="domain" description="AP-5 complex subunit zeta-1 C-terminal TPR" evidence="4">
    <location>
        <begin position="594"/>
        <end position="828"/>
    </location>
</feature>
<feature type="compositionally biased region" description="Basic and acidic residues" evidence="1">
    <location>
        <begin position="317"/>
        <end position="330"/>
    </location>
</feature>
<proteinExistence type="predicted"/>
<protein>
    <submittedName>
        <fullName evidence="5">AP5Z1-like protein</fullName>
    </submittedName>
</protein>
<dbReference type="InterPro" id="IPR055450">
    <property type="entry name" value="AP5Z1_ARM"/>
</dbReference>
<feature type="domain" description="AP-5 complex subunit zeta-1 ARM repeats" evidence="2">
    <location>
        <begin position="456"/>
        <end position="573"/>
    </location>
</feature>
<dbReference type="Pfam" id="PF25153">
    <property type="entry name" value="TPR_AP5Z1"/>
    <property type="match status" value="2"/>
</dbReference>
<reference evidence="5" key="1">
    <citation type="submission" date="2022-11" db="EMBL/GenBank/DDBJ databases">
        <title>Centuries of genome instability and evolution in soft-shell clam transmissible cancer (bioRxiv).</title>
        <authorList>
            <person name="Hart S.F.M."/>
            <person name="Yonemitsu M.A."/>
            <person name="Giersch R.M."/>
            <person name="Beal B.F."/>
            <person name="Arriagada G."/>
            <person name="Davis B.W."/>
            <person name="Ostrander E.A."/>
            <person name="Goff S.P."/>
            <person name="Metzger M.J."/>
        </authorList>
    </citation>
    <scope>NUCLEOTIDE SEQUENCE</scope>
    <source>
        <strain evidence="5">MELC-2E11</strain>
        <tissue evidence="5">Siphon/mantle</tissue>
    </source>
</reference>
<dbReference type="SUPFAM" id="SSF48371">
    <property type="entry name" value="ARM repeat"/>
    <property type="match status" value="1"/>
</dbReference>
<feature type="domain" description="AP-5 complex subunit zeta-1 N-terminal TPR" evidence="3">
    <location>
        <begin position="148"/>
        <end position="253"/>
    </location>
</feature>
<accession>A0ABY7DHL5</accession>
<evidence type="ECO:0000313" key="5">
    <source>
        <dbReference type="EMBL" id="WAQ97167.1"/>
    </source>
</evidence>
<feature type="compositionally biased region" description="Acidic residues" evidence="1">
    <location>
        <begin position="244"/>
        <end position="257"/>
    </location>
</feature>
<organism evidence="5 6">
    <name type="scientific">Mya arenaria</name>
    <name type="common">Soft-shell clam</name>
    <dbReference type="NCBI Taxonomy" id="6604"/>
    <lineage>
        <taxon>Eukaryota</taxon>
        <taxon>Metazoa</taxon>
        <taxon>Spiralia</taxon>
        <taxon>Lophotrochozoa</taxon>
        <taxon>Mollusca</taxon>
        <taxon>Bivalvia</taxon>
        <taxon>Autobranchia</taxon>
        <taxon>Heteroconchia</taxon>
        <taxon>Euheterodonta</taxon>
        <taxon>Imparidentia</taxon>
        <taxon>Neoheterodontei</taxon>
        <taxon>Myida</taxon>
        <taxon>Myoidea</taxon>
        <taxon>Myidae</taxon>
        <taxon>Mya</taxon>
    </lineage>
</organism>
<evidence type="ECO:0000259" key="3">
    <source>
        <dbReference type="Pfam" id="PF25153"/>
    </source>
</evidence>
<feature type="compositionally biased region" description="Polar residues" evidence="1">
    <location>
        <begin position="299"/>
        <end position="315"/>
    </location>
</feature>
<feature type="compositionally biased region" description="Low complexity" evidence="1">
    <location>
        <begin position="266"/>
        <end position="292"/>
    </location>
</feature>
<dbReference type="InterPro" id="IPR056856">
    <property type="entry name" value="TPR_AP5Z1_C"/>
</dbReference>
<dbReference type="EMBL" id="CP111013">
    <property type="protein sequence ID" value="WAQ97167.1"/>
    <property type="molecule type" value="Genomic_DNA"/>
</dbReference>
<evidence type="ECO:0000256" key="1">
    <source>
        <dbReference type="SAM" id="MobiDB-lite"/>
    </source>
</evidence>
<dbReference type="InterPro" id="IPR056857">
    <property type="entry name" value="TPR_AP5Z1_N"/>
</dbReference>
<evidence type="ECO:0000313" key="6">
    <source>
        <dbReference type="Proteomes" id="UP001164746"/>
    </source>
</evidence>